<dbReference type="GO" id="GO:0006741">
    <property type="term" value="P:NADP+ biosynthetic process"/>
    <property type="evidence" value="ECO:0007669"/>
    <property type="project" value="InterPro"/>
</dbReference>
<dbReference type="SUPFAM" id="SSF111331">
    <property type="entry name" value="NAD kinase/diacylglycerol kinase-like"/>
    <property type="match status" value="2"/>
</dbReference>
<evidence type="ECO:0000256" key="2">
    <source>
        <dbReference type="ARBA" id="ARBA00022679"/>
    </source>
</evidence>
<organism evidence="7 8">
    <name type="scientific">Cafeteria roenbergensis</name>
    <name type="common">Marine flagellate</name>
    <dbReference type="NCBI Taxonomy" id="33653"/>
    <lineage>
        <taxon>Eukaryota</taxon>
        <taxon>Sar</taxon>
        <taxon>Stramenopiles</taxon>
        <taxon>Bigyra</taxon>
        <taxon>Opalozoa</taxon>
        <taxon>Bicosoecida</taxon>
        <taxon>Cafeteriaceae</taxon>
        <taxon>Cafeteria</taxon>
    </lineage>
</organism>
<keyword evidence="8" id="KW-1185">Reference proteome</keyword>
<dbReference type="PANTHER" id="PTHR20275:SF0">
    <property type="entry name" value="NAD KINASE"/>
    <property type="match status" value="1"/>
</dbReference>
<feature type="region of interest" description="Disordered" evidence="6">
    <location>
        <begin position="142"/>
        <end position="280"/>
    </location>
</feature>
<dbReference type="InterPro" id="IPR016064">
    <property type="entry name" value="NAD/diacylglycerol_kinase_sf"/>
</dbReference>
<feature type="region of interest" description="Disordered" evidence="6">
    <location>
        <begin position="82"/>
        <end position="127"/>
    </location>
</feature>
<feature type="compositionally biased region" description="Low complexity" evidence="6">
    <location>
        <begin position="473"/>
        <end position="493"/>
    </location>
</feature>
<dbReference type="HAMAP" id="MF_00361">
    <property type="entry name" value="NAD_kinase"/>
    <property type="match status" value="1"/>
</dbReference>
<sequence>MTPEAIAGLDLIVCIGGDGTVLHTSSLFQGPIPPVISVGAGSLGFMTVFDKPRLKAVLRAIFEGVERDDDGFLTSAVVTRHPAAPASPTGSAALADGEGPSADHLPPPLAMPTSAGPPVTLGPAVGLPLPGQALEAQSQGALPGYGEADAGSGTSEGGMGAGGGGASRTGPPSDAGTIGSRDGAAPGSGGGGRGAGSGPSQPLAGAPDRSAGGLSRTPQLGPVAGRSSMTKGLPGLHGTSTGGRSGAAAPFDGRVSPSASPTASQLQLAPLDQGREPATLPVTMRMRLRVDVFRAEGGGGAPAIRRHVLNELALERGSCAALSAIDAYVDGVPLTTIQADGVIIGTPTGSTAYSLAAGGSMALPSVPAILLTPICPHTLSFRPVLFPDCATIKLVVAPGSRSNVRLAFDGRVPDGVSPDDCVLRAGDFVVIRMSAFPLPLVTRKGTVGDWVRSITEKLNWNVRERQKAAVEPGSGADGAAGASDSSEDSSSGYESDDDDRGDHHPTASKLRRDLAADGSPVPLPPGKEGKPGRGERALSGETLYHKTRPRRHDSTNGYVE</sequence>
<dbReference type="EMBL" id="VLTN01000007">
    <property type="protein sequence ID" value="KAA0155446.1"/>
    <property type="molecule type" value="Genomic_DNA"/>
</dbReference>
<feature type="compositionally biased region" description="Gly residues" evidence="6">
    <location>
        <begin position="154"/>
        <end position="167"/>
    </location>
</feature>
<evidence type="ECO:0000313" key="8">
    <source>
        <dbReference type="Proteomes" id="UP000323011"/>
    </source>
</evidence>
<accession>A0A5A8CQX3</accession>
<feature type="compositionally biased region" description="Low complexity" evidence="6">
    <location>
        <begin position="82"/>
        <end position="95"/>
    </location>
</feature>
<feature type="compositionally biased region" description="Polar residues" evidence="6">
    <location>
        <begin position="257"/>
        <end position="267"/>
    </location>
</feature>
<evidence type="ECO:0000313" key="7">
    <source>
        <dbReference type="EMBL" id="KAA0155446.1"/>
    </source>
</evidence>
<comment type="caution">
    <text evidence="7">The sequence shown here is derived from an EMBL/GenBank/DDBJ whole genome shotgun (WGS) entry which is preliminary data.</text>
</comment>
<evidence type="ECO:0000256" key="6">
    <source>
        <dbReference type="SAM" id="MobiDB-lite"/>
    </source>
</evidence>
<comment type="similarity">
    <text evidence="1">Belongs to the NAD kinase family.</text>
</comment>
<dbReference type="Pfam" id="PF20143">
    <property type="entry name" value="NAD_kinase_C"/>
    <property type="match status" value="1"/>
</dbReference>
<keyword evidence="3" id="KW-0418">Kinase</keyword>
<dbReference type="InterPro" id="IPR017438">
    <property type="entry name" value="ATP-NAD_kinase_N"/>
</dbReference>
<reference evidence="7 8" key="1">
    <citation type="submission" date="2019-07" db="EMBL/GenBank/DDBJ databases">
        <title>Genomes of Cafeteria roenbergensis.</title>
        <authorList>
            <person name="Fischer M.G."/>
            <person name="Hackl T."/>
            <person name="Roman M."/>
        </authorList>
    </citation>
    <scope>NUCLEOTIDE SEQUENCE [LARGE SCALE GENOMIC DNA]</scope>
    <source>
        <strain evidence="7 8">BVI</strain>
    </source>
</reference>
<keyword evidence="5" id="KW-0520">NAD</keyword>
<gene>
    <name evidence="7" type="ORF">FNF29_01821</name>
</gene>
<feature type="compositionally biased region" description="Basic and acidic residues" evidence="6">
    <location>
        <begin position="500"/>
        <end position="515"/>
    </location>
</feature>
<proteinExistence type="inferred from homology"/>
<dbReference type="Proteomes" id="UP000323011">
    <property type="component" value="Unassembled WGS sequence"/>
</dbReference>
<dbReference type="Gene3D" id="3.40.50.10330">
    <property type="entry name" value="Probable inorganic polyphosphate/atp-NAD kinase, domain 1"/>
    <property type="match status" value="1"/>
</dbReference>
<feature type="compositionally biased region" description="Basic and acidic residues" evidence="6">
    <location>
        <begin position="527"/>
        <end position="538"/>
    </location>
</feature>
<feature type="compositionally biased region" description="Gly residues" evidence="6">
    <location>
        <begin position="186"/>
        <end position="197"/>
    </location>
</feature>
<dbReference type="AlphaFoldDB" id="A0A5A8CQX3"/>
<keyword evidence="2" id="KW-0808">Transferase</keyword>
<dbReference type="GO" id="GO:0019674">
    <property type="term" value="P:NAD+ metabolic process"/>
    <property type="evidence" value="ECO:0007669"/>
    <property type="project" value="InterPro"/>
</dbReference>
<evidence type="ECO:0000256" key="3">
    <source>
        <dbReference type="ARBA" id="ARBA00022777"/>
    </source>
</evidence>
<dbReference type="Gene3D" id="2.60.200.30">
    <property type="entry name" value="Probable inorganic polyphosphate/atp-NAD kinase, domain 2"/>
    <property type="match status" value="1"/>
</dbReference>
<evidence type="ECO:0000256" key="5">
    <source>
        <dbReference type="ARBA" id="ARBA00023027"/>
    </source>
</evidence>
<dbReference type="GO" id="GO:0003951">
    <property type="term" value="F:NAD+ kinase activity"/>
    <property type="evidence" value="ECO:0007669"/>
    <property type="project" value="InterPro"/>
</dbReference>
<dbReference type="PANTHER" id="PTHR20275">
    <property type="entry name" value="NAD KINASE"/>
    <property type="match status" value="1"/>
</dbReference>
<dbReference type="InterPro" id="IPR017437">
    <property type="entry name" value="ATP-NAD_kinase_PpnK-typ_C"/>
</dbReference>
<keyword evidence="4" id="KW-0521">NADP</keyword>
<feature type="region of interest" description="Disordered" evidence="6">
    <location>
        <begin position="465"/>
        <end position="560"/>
    </location>
</feature>
<evidence type="ECO:0008006" key="9">
    <source>
        <dbReference type="Google" id="ProtNLM"/>
    </source>
</evidence>
<protein>
    <recommendedName>
        <fullName evidence="9">NAD+ kinase</fullName>
    </recommendedName>
</protein>
<evidence type="ECO:0000256" key="4">
    <source>
        <dbReference type="ARBA" id="ARBA00022857"/>
    </source>
</evidence>
<evidence type="ECO:0000256" key="1">
    <source>
        <dbReference type="ARBA" id="ARBA00010995"/>
    </source>
</evidence>
<dbReference type="Pfam" id="PF01513">
    <property type="entry name" value="NAD_kinase"/>
    <property type="match status" value="1"/>
</dbReference>
<name>A0A5A8CQX3_CAFRO</name>
<dbReference type="InterPro" id="IPR002504">
    <property type="entry name" value="NADK"/>
</dbReference>